<dbReference type="Pfam" id="PF03237">
    <property type="entry name" value="Terminase_6N"/>
    <property type="match status" value="1"/>
</dbReference>
<reference evidence="4 5" key="1">
    <citation type="submission" date="2019-11" db="EMBL/GenBank/DDBJ databases">
        <title>Genome sequences of 17 halophilic strains isolated from different environments.</title>
        <authorList>
            <person name="Furrow R.E."/>
        </authorList>
    </citation>
    <scope>NUCLEOTIDE SEQUENCE [LARGE SCALE GENOMIC DNA]</scope>
    <source>
        <strain evidence="4 5">22514_16_FS</strain>
    </source>
</reference>
<keyword evidence="1" id="KW-1188">Viral release from host cell</keyword>
<dbReference type="Proteomes" id="UP000468638">
    <property type="component" value="Unassembled WGS sequence"/>
</dbReference>
<dbReference type="AlphaFoldDB" id="A0A6I5A6T6"/>
<evidence type="ECO:0000313" key="5">
    <source>
        <dbReference type="Proteomes" id="UP000468638"/>
    </source>
</evidence>
<dbReference type="NCBIfam" id="TIGR01630">
    <property type="entry name" value="psiM2_ORF9"/>
    <property type="match status" value="1"/>
</dbReference>
<dbReference type="Gene3D" id="3.30.420.240">
    <property type="match status" value="1"/>
</dbReference>
<evidence type="ECO:0000256" key="2">
    <source>
        <dbReference type="SAM" id="MobiDB-lite"/>
    </source>
</evidence>
<accession>A0A6I5A6T6</accession>
<organism evidence="4 5">
    <name type="scientific">Pontibacillus yanchengensis</name>
    <dbReference type="NCBI Taxonomy" id="462910"/>
    <lineage>
        <taxon>Bacteria</taxon>
        <taxon>Bacillati</taxon>
        <taxon>Bacillota</taxon>
        <taxon>Bacilli</taxon>
        <taxon>Bacillales</taxon>
        <taxon>Bacillaceae</taxon>
        <taxon>Pontibacillus</taxon>
    </lineage>
</organism>
<feature type="region of interest" description="Disordered" evidence="2">
    <location>
        <begin position="464"/>
        <end position="483"/>
    </location>
</feature>
<evidence type="ECO:0000259" key="3">
    <source>
        <dbReference type="Pfam" id="PF17289"/>
    </source>
</evidence>
<evidence type="ECO:0000313" key="4">
    <source>
        <dbReference type="EMBL" id="MYL36027.1"/>
    </source>
</evidence>
<feature type="domain" description="Terminase large subunit gp17-like C-terminal" evidence="3">
    <location>
        <begin position="313"/>
        <end position="452"/>
    </location>
</feature>
<dbReference type="InterPro" id="IPR006517">
    <property type="entry name" value="Phage_terminase_lsu-like_C"/>
</dbReference>
<dbReference type="EMBL" id="WMEQ01000026">
    <property type="protein sequence ID" value="MYL36027.1"/>
    <property type="molecule type" value="Genomic_DNA"/>
</dbReference>
<dbReference type="InterPro" id="IPR035421">
    <property type="entry name" value="Terminase_6C"/>
</dbReference>
<name>A0A6I5A6T6_9BACI</name>
<sequence>MDIGENKDVLNVLNDKVHLNLARRNFRYYLERVNKYNDNFFVPKFIEYMCWVLNEVAEGRIKRVIFSLPPQHGKSMTITETFPSYYIGKNPDKRVLVGTYGDKLSEKFGSKNREKVREFGKEIFDVELDKSNSSKQNWGIEGEDGGFLSTTIRGAATGHSADLIVIDDPFKNREEAESKTMRDKVWDEYRDSFLSRLSADGSVIVVMTRWHEDDLVGRLIEDEEDDWLIVNIPCIAEDEDDVLGREPGEALFHEIGKDEEWAERKRKEVGERSWNSLYQGKPRPSQGTLIKKPWERYYNKLPEWNLFDEFTITADLAVEEKEKNDNHVFQVWGRFNADHYLIDQVADKMNYPAAKKAFKNFAEKHPYAERKLVEKKASGAQLIQELGRDIPGIVPIEPKGSKFHRVDRASTLFESGNVFIPNNKMGEEFSEEALGFPFAKHDDMIDAASQYLIDYLDRKNRRVQKKAGGVVGSTRGKRKGRRR</sequence>
<proteinExistence type="predicted"/>
<evidence type="ECO:0000256" key="1">
    <source>
        <dbReference type="ARBA" id="ARBA00022612"/>
    </source>
</evidence>
<comment type="caution">
    <text evidence="4">The sequence shown here is derived from an EMBL/GenBank/DDBJ whole genome shotgun (WGS) entry which is preliminary data.</text>
</comment>
<protein>
    <submittedName>
        <fullName evidence="4">Phage terminase large subunit</fullName>
    </submittedName>
</protein>
<gene>
    <name evidence="4" type="primary">terL</name>
    <name evidence="4" type="ORF">GLW05_20870</name>
</gene>
<dbReference type="Pfam" id="PF17289">
    <property type="entry name" value="Terminase_6C"/>
    <property type="match status" value="1"/>
</dbReference>